<dbReference type="Proteomes" id="UP000266673">
    <property type="component" value="Unassembled WGS sequence"/>
</dbReference>
<name>A0A397U111_9GLOM</name>
<reference evidence="1 2" key="1">
    <citation type="submission" date="2018-06" db="EMBL/GenBank/DDBJ databases">
        <title>Comparative genomics reveals the genomic features of Rhizophagus irregularis, R. cerebriforme, R. diaphanum and Gigaspora rosea, and their symbiotic lifestyle signature.</title>
        <authorList>
            <person name="Morin E."/>
            <person name="San Clemente H."/>
            <person name="Chen E.C.H."/>
            <person name="De La Providencia I."/>
            <person name="Hainaut M."/>
            <person name="Kuo A."/>
            <person name="Kohler A."/>
            <person name="Murat C."/>
            <person name="Tang N."/>
            <person name="Roy S."/>
            <person name="Loubradou J."/>
            <person name="Henrissat B."/>
            <person name="Grigoriev I.V."/>
            <person name="Corradi N."/>
            <person name="Roux C."/>
            <person name="Martin F.M."/>
        </authorList>
    </citation>
    <scope>NUCLEOTIDE SEQUENCE [LARGE SCALE GENOMIC DNA]</scope>
    <source>
        <strain evidence="1 2">DAOM 194757</strain>
    </source>
</reference>
<dbReference type="AlphaFoldDB" id="A0A397U111"/>
<proteinExistence type="predicted"/>
<dbReference type="OrthoDB" id="2444524at2759"/>
<evidence type="ECO:0000313" key="1">
    <source>
        <dbReference type="EMBL" id="RIB01083.1"/>
    </source>
</evidence>
<protein>
    <submittedName>
        <fullName evidence="1">Uncharacterized protein</fullName>
    </submittedName>
</protein>
<sequence>MNRAINIKTFSPDRQPCIQDEMGFDQYETKDGAYRSIRSILTILLPIWKQSTLPVLIPGDTIKFKLGGDGHNPNNQYCICLYAGYEKYEVLTNIGYIFKDELSDLKNNGFFDSDGHNIRLILTGHKIEYMILKQKLVEIDIRGTGINFFSENRITGKKPPLFPAID</sequence>
<dbReference type="EMBL" id="QKWP01003343">
    <property type="protein sequence ID" value="RIB01083.1"/>
    <property type="molecule type" value="Genomic_DNA"/>
</dbReference>
<evidence type="ECO:0000313" key="2">
    <source>
        <dbReference type="Proteomes" id="UP000266673"/>
    </source>
</evidence>
<organism evidence="1 2">
    <name type="scientific">Gigaspora rosea</name>
    <dbReference type="NCBI Taxonomy" id="44941"/>
    <lineage>
        <taxon>Eukaryota</taxon>
        <taxon>Fungi</taxon>
        <taxon>Fungi incertae sedis</taxon>
        <taxon>Mucoromycota</taxon>
        <taxon>Glomeromycotina</taxon>
        <taxon>Glomeromycetes</taxon>
        <taxon>Diversisporales</taxon>
        <taxon>Gigasporaceae</taxon>
        <taxon>Gigaspora</taxon>
    </lineage>
</organism>
<gene>
    <name evidence="1" type="ORF">C2G38_2231934</name>
</gene>
<accession>A0A397U111</accession>
<keyword evidence="2" id="KW-1185">Reference proteome</keyword>
<comment type="caution">
    <text evidence="1">The sequence shown here is derived from an EMBL/GenBank/DDBJ whole genome shotgun (WGS) entry which is preliminary data.</text>
</comment>